<evidence type="ECO:0000313" key="2">
    <source>
        <dbReference type="EMBL" id="KAF4486116.1"/>
    </source>
</evidence>
<evidence type="ECO:0000313" key="3">
    <source>
        <dbReference type="Proteomes" id="UP000011096"/>
    </source>
</evidence>
<sequence length="84" mass="9412">MTYTRRKGRELNLAGLPKQMLLGCLHYLTDPSVMPPADMLGDMDNEPTPRMARGRGKARIGSPVTSIRAYPSWTTVWIPPEERG</sequence>
<organism evidence="2 3">
    <name type="scientific">Colletotrichum fructicola (strain Nara gc5)</name>
    <name type="common">Anthracnose fungus</name>
    <name type="synonym">Colletotrichum gloeosporioides (strain Nara gc5)</name>
    <dbReference type="NCBI Taxonomy" id="1213859"/>
    <lineage>
        <taxon>Eukaryota</taxon>
        <taxon>Fungi</taxon>
        <taxon>Dikarya</taxon>
        <taxon>Ascomycota</taxon>
        <taxon>Pezizomycotina</taxon>
        <taxon>Sordariomycetes</taxon>
        <taxon>Hypocreomycetidae</taxon>
        <taxon>Glomerellales</taxon>
        <taxon>Glomerellaceae</taxon>
        <taxon>Colletotrichum</taxon>
        <taxon>Colletotrichum gloeosporioides species complex</taxon>
    </lineage>
</organism>
<proteinExistence type="predicted"/>
<comment type="caution">
    <text evidence="2">The sequence shown here is derived from an EMBL/GenBank/DDBJ whole genome shotgun (WGS) entry which is preliminary data.</text>
</comment>
<accession>A0A7J6JAH6</accession>
<reference evidence="2 3" key="2">
    <citation type="submission" date="2020-04" db="EMBL/GenBank/DDBJ databases">
        <title>Genome sequencing and assembly of multiple isolates from the Colletotrichum gloeosporioides species complex.</title>
        <authorList>
            <person name="Gan P."/>
            <person name="Shirasu K."/>
        </authorList>
    </citation>
    <scope>NUCLEOTIDE SEQUENCE [LARGE SCALE GENOMIC DNA]</scope>
    <source>
        <strain evidence="2 3">Nara gc5</strain>
    </source>
</reference>
<protein>
    <submittedName>
        <fullName evidence="2">Uncharacterized protein</fullName>
    </submittedName>
</protein>
<dbReference type="Proteomes" id="UP000011096">
    <property type="component" value="Unassembled WGS sequence"/>
</dbReference>
<dbReference type="EMBL" id="ANPB02000003">
    <property type="protein sequence ID" value="KAF4486116.1"/>
    <property type="molecule type" value="Genomic_DNA"/>
</dbReference>
<dbReference type="GeneID" id="90979777"/>
<feature type="region of interest" description="Disordered" evidence="1">
    <location>
        <begin position="38"/>
        <end position="61"/>
    </location>
</feature>
<evidence type="ECO:0000256" key="1">
    <source>
        <dbReference type="SAM" id="MobiDB-lite"/>
    </source>
</evidence>
<dbReference type="InParanoid" id="A0A7J6JAH6"/>
<reference evidence="2 3" key="1">
    <citation type="submission" date="2012-08" db="EMBL/GenBank/DDBJ databases">
        <authorList>
            <person name="Gan P.H.P."/>
            <person name="Ikeda K."/>
            <person name="Irieda H."/>
            <person name="Narusaka M."/>
            <person name="O'Connell R.J."/>
            <person name="Narusaka Y."/>
            <person name="Takano Y."/>
            <person name="Kubo Y."/>
            <person name="Shirasu K."/>
        </authorList>
    </citation>
    <scope>NUCLEOTIDE SEQUENCE [LARGE SCALE GENOMIC DNA]</scope>
    <source>
        <strain evidence="2 3">Nara gc5</strain>
    </source>
</reference>
<keyword evidence="3" id="KW-1185">Reference proteome</keyword>
<name>A0A7J6JAH6_COLFN</name>
<dbReference type="AlphaFoldDB" id="A0A7J6JAH6"/>
<gene>
    <name evidence="2" type="ORF">CGGC5_v005174</name>
</gene>
<dbReference type="RefSeq" id="XP_066008975.1">
    <property type="nucleotide sequence ID" value="XM_066151406.1"/>
</dbReference>